<dbReference type="RefSeq" id="WP_091784389.1">
    <property type="nucleotide sequence ID" value="NZ_LT629711.1"/>
</dbReference>
<feature type="transmembrane region" description="Helical" evidence="1">
    <location>
        <begin position="245"/>
        <end position="267"/>
    </location>
</feature>
<dbReference type="EMBL" id="LT629711">
    <property type="protein sequence ID" value="SDP25134.1"/>
    <property type="molecule type" value="Genomic_DNA"/>
</dbReference>
<reference evidence="3" key="1">
    <citation type="submission" date="2016-10" db="EMBL/GenBank/DDBJ databases">
        <authorList>
            <person name="Varghese N."/>
            <person name="Submissions S."/>
        </authorList>
    </citation>
    <scope>NUCLEOTIDE SEQUENCE [LARGE SCALE GENOMIC DNA]</scope>
    <source>
        <strain evidence="3">DSM 22329</strain>
    </source>
</reference>
<sequence>MTLAALAALPAHGVGSREDLPLPFTYLLVGAGLALVVSFVALGALWKQPRLDARDGRLLPMPVALALDSAAVRGLFVILSLVITAWTLLALLLGKDNANNPVPSVVYVWLWVGLAFVSMVFGGIWRLVNPVRWIRTGILRAARIEDDFTLADYRLGYWPAATGLLAFAWLELIAPDNADQPVLRVAVLGYLIVSLVLALTFGRPYLRRGDPFTAWSSLYGALSPLGRRADGRWVLRTPLHGPLQLTAAPGLLAVTSVMLGTTAYDGFSGETRWYTFVQSSSLPPRLWETTALVGFSLVVAASLYAAAVLSARLAGVSVRGIATAFAPSLIPIAAGYLVAHYWSLWVWEGTNGLAKMSDPLGTGANWLGTAGLSPSAALIAPGLVASIQVVAIITGHVLGVVAAHERAITLFPRRAAVLGQVPLLVLMVGYTVGGLTLLFSS</sequence>
<proteinExistence type="predicted"/>
<evidence type="ECO:0000313" key="3">
    <source>
        <dbReference type="Proteomes" id="UP000199077"/>
    </source>
</evidence>
<dbReference type="OrthoDB" id="8168962at2"/>
<feature type="transmembrane region" description="Helical" evidence="1">
    <location>
        <begin position="376"/>
        <end position="403"/>
    </location>
</feature>
<gene>
    <name evidence="2" type="ORF">SAMN04489867_1861</name>
</gene>
<feature type="transmembrane region" description="Helical" evidence="1">
    <location>
        <begin position="58"/>
        <end position="86"/>
    </location>
</feature>
<dbReference type="AlphaFoldDB" id="A0A1H0R6L7"/>
<keyword evidence="1" id="KW-0812">Transmembrane</keyword>
<feature type="transmembrane region" description="Helical" evidence="1">
    <location>
        <begin position="106"/>
        <end position="128"/>
    </location>
</feature>
<evidence type="ECO:0008006" key="4">
    <source>
        <dbReference type="Google" id="ProtNLM"/>
    </source>
</evidence>
<dbReference type="STRING" id="443156.SAMN04489867_1861"/>
<keyword evidence="3" id="KW-1185">Reference proteome</keyword>
<keyword evidence="1" id="KW-0472">Membrane</keyword>
<feature type="transmembrane region" description="Helical" evidence="1">
    <location>
        <begin position="182"/>
        <end position="201"/>
    </location>
</feature>
<evidence type="ECO:0000256" key="1">
    <source>
        <dbReference type="SAM" id="Phobius"/>
    </source>
</evidence>
<feature type="transmembrane region" description="Helical" evidence="1">
    <location>
        <begin position="287"/>
        <end position="309"/>
    </location>
</feature>
<name>A0A1H0R6L7_9MICO</name>
<keyword evidence="1" id="KW-1133">Transmembrane helix</keyword>
<accession>A0A1H0R6L7</accession>
<feature type="transmembrane region" description="Helical" evidence="1">
    <location>
        <begin position="415"/>
        <end position="439"/>
    </location>
</feature>
<dbReference type="Proteomes" id="UP000199077">
    <property type="component" value="Chromosome I"/>
</dbReference>
<feature type="transmembrane region" description="Helical" evidence="1">
    <location>
        <begin position="149"/>
        <end position="170"/>
    </location>
</feature>
<organism evidence="2 3">
    <name type="scientific">Pedococcus dokdonensis</name>
    <dbReference type="NCBI Taxonomy" id="443156"/>
    <lineage>
        <taxon>Bacteria</taxon>
        <taxon>Bacillati</taxon>
        <taxon>Actinomycetota</taxon>
        <taxon>Actinomycetes</taxon>
        <taxon>Micrococcales</taxon>
        <taxon>Intrasporangiaceae</taxon>
        <taxon>Pedococcus</taxon>
    </lineage>
</organism>
<protein>
    <recommendedName>
        <fullName evidence="4">Fenitrothion hydrolase</fullName>
    </recommendedName>
</protein>
<feature type="transmembrane region" description="Helical" evidence="1">
    <location>
        <begin position="321"/>
        <end position="342"/>
    </location>
</feature>
<evidence type="ECO:0000313" key="2">
    <source>
        <dbReference type="EMBL" id="SDP25134.1"/>
    </source>
</evidence>
<feature type="transmembrane region" description="Helical" evidence="1">
    <location>
        <begin position="23"/>
        <end position="46"/>
    </location>
</feature>